<keyword evidence="2" id="KW-0539">Nucleus</keyword>
<evidence type="ECO:0000256" key="2">
    <source>
        <dbReference type="ARBA" id="ARBA00023242"/>
    </source>
</evidence>
<dbReference type="SUPFAM" id="SSF47807">
    <property type="entry name" value="5' to 3' exonuclease, C-terminal subdomain"/>
    <property type="match status" value="1"/>
</dbReference>
<dbReference type="GO" id="GO:0005634">
    <property type="term" value="C:nucleus"/>
    <property type="evidence" value="ECO:0007669"/>
    <property type="project" value="UniProtKB-SubCell"/>
</dbReference>
<dbReference type="AlphaFoldDB" id="A0A8S1INN4"/>
<evidence type="ECO:0000256" key="1">
    <source>
        <dbReference type="ARBA" id="ARBA00004123"/>
    </source>
</evidence>
<dbReference type="Proteomes" id="UP000708148">
    <property type="component" value="Unassembled WGS sequence"/>
</dbReference>
<proteinExistence type="predicted"/>
<dbReference type="PANTHER" id="PTHR16171:SF7">
    <property type="entry name" value="DNA REPAIR PROTEIN RAD2"/>
    <property type="match status" value="1"/>
</dbReference>
<dbReference type="InterPro" id="IPR036279">
    <property type="entry name" value="5-3_exonuclease_C_sf"/>
</dbReference>
<comment type="subcellular location">
    <subcellularLocation>
        <location evidence="1">Nucleus</location>
    </subcellularLocation>
</comment>
<keyword evidence="5" id="KW-1185">Reference proteome</keyword>
<evidence type="ECO:0000313" key="5">
    <source>
        <dbReference type="Proteomes" id="UP000708148"/>
    </source>
</evidence>
<accession>A0A8S1INN4</accession>
<name>A0A8S1INN4_9CHLO</name>
<dbReference type="GO" id="GO:0004520">
    <property type="term" value="F:DNA endonuclease activity"/>
    <property type="evidence" value="ECO:0007669"/>
    <property type="project" value="TreeGrafter"/>
</dbReference>
<dbReference type="OrthoDB" id="31113at2759"/>
<feature type="compositionally biased region" description="Basic and acidic residues" evidence="3">
    <location>
        <begin position="255"/>
        <end position="266"/>
    </location>
</feature>
<protein>
    <submittedName>
        <fullName evidence="4">Uncharacterized protein</fullName>
    </submittedName>
</protein>
<reference evidence="4" key="1">
    <citation type="submission" date="2020-12" db="EMBL/GenBank/DDBJ databases">
        <authorList>
            <person name="Iha C."/>
        </authorList>
    </citation>
    <scope>NUCLEOTIDE SEQUENCE</scope>
</reference>
<feature type="compositionally biased region" description="Basic and acidic residues" evidence="3">
    <location>
        <begin position="144"/>
        <end position="156"/>
    </location>
</feature>
<dbReference type="EMBL" id="CAJHUC010000466">
    <property type="protein sequence ID" value="CAD7696364.1"/>
    <property type="molecule type" value="Genomic_DNA"/>
</dbReference>
<feature type="region of interest" description="Disordered" evidence="3">
    <location>
        <begin position="114"/>
        <end position="280"/>
    </location>
</feature>
<sequence>MPRPEVIEFMNKHKVVRKNWVLPESFPSAAVLQAYTSPQVDRSKDKFVFGRPDLEILRSFCQDRFGWDKAKVDELLVPVLRAHDQRTAQLRIDSFLQFRQRFAKIKSRRLQKAVTGVAGGGHNPDIALPPQADSRPRGRKGGKGKSEKSERRRSEAGGDGTQDADADAEQASKRQRGPNKSGAPLEGGANMGAVSRGGRGARGRRGGGDATRRGRKSHKCAESEETGKSDGGEKSEGRGQNDGRSVGDAEGSISAEKRNLRPREGTKSYQGMDGDPETDD</sequence>
<comment type="caution">
    <text evidence="4">The sequence shown here is derived from an EMBL/GenBank/DDBJ whole genome shotgun (WGS) entry which is preliminary data.</text>
</comment>
<dbReference type="GO" id="GO:0003697">
    <property type="term" value="F:single-stranded DNA binding"/>
    <property type="evidence" value="ECO:0007669"/>
    <property type="project" value="TreeGrafter"/>
</dbReference>
<gene>
    <name evidence="4" type="ORF">OSTQU699_LOCUS1724</name>
</gene>
<organism evidence="4 5">
    <name type="scientific">Ostreobium quekettii</name>
    <dbReference type="NCBI Taxonomy" id="121088"/>
    <lineage>
        <taxon>Eukaryota</taxon>
        <taxon>Viridiplantae</taxon>
        <taxon>Chlorophyta</taxon>
        <taxon>core chlorophytes</taxon>
        <taxon>Ulvophyceae</taxon>
        <taxon>TCBD clade</taxon>
        <taxon>Bryopsidales</taxon>
        <taxon>Ostreobineae</taxon>
        <taxon>Ostreobiaceae</taxon>
        <taxon>Ostreobium</taxon>
    </lineage>
</organism>
<evidence type="ECO:0000313" key="4">
    <source>
        <dbReference type="EMBL" id="CAD7696364.1"/>
    </source>
</evidence>
<feature type="compositionally biased region" description="Basic and acidic residues" evidence="3">
    <location>
        <begin position="219"/>
        <end position="247"/>
    </location>
</feature>
<evidence type="ECO:0000256" key="3">
    <source>
        <dbReference type="SAM" id="MobiDB-lite"/>
    </source>
</evidence>
<dbReference type="PANTHER" id="PTHR16171">
    <property type="entry name" value="DNA REPAIR PROTEIN COMPLEMENTING XP-G CELLS-RELATED"/>
    <property type="match status" value="1"/>
</dbReference>